<evidence type="ECO:0000313" key="2">
    <source>
        <dbReference type="Proteomes" id="UP001622950"/>
    </source>
</evidence>
<proteinExistence type="predicted"/>
<keyword evidence="2" id="KW-1185">Reference proteome</keyword>
<name>A0ACC7MU62_9PSED</name>
<organism evidence="1 2">
    <name type="scientific">Pseudomonas neuropathica</name>
    <dbReference type="NCBI Taxonomy" id="2730425"/>
    <lineage>
        <taxon>Bacteria</taxon>
        <taxon>Pseudomonadati</taxon>
        <taxon>Pseudomonadota</taxon>
        <taxon>Gammaproteobacteria</taxon>
        <taxon>Pseudomonadales</taxon>
        <taxon>Pseudomonadaceae</taxon>
        <taxon>Pseudomonas</taxon>
    </lineage>
</organism>
<dbReference type="Proteomes" id="UP001622950">
    <property type="component" value="Unassembled WGS sequence"/>
</dbReference>
<reference evidence="1" key="1">
    <citation type="submission" date="2024-11" db="EMBL/GenBank/DDBJ databases">
        <authorList>
            <person name="Lucas J.A."/>
        </authorList>
    </citation>
    <scope>NUCLEOTIDE SEQUENCE</scope>
    <source>
        <strain evidence="1">Z 8.8</strain>
    </source>
</reference>
<gene>
    <name evidence="1" type="ORF">ACJEBM_14810</name>
</gene>
<accession>A0ACC7MU62</accession>
<evidence type="ECO:0000313" key="1">
    <source>
        <dbReference type="EMBL" id="MFK9081946.1"/>
    </source>
</evidence>
<comment type="caution">
    <text evidence="1">The sequence shown here is derived from an EMBL/GenBank/DDBJ whole genome shotgun (WGS) entry which is preliminary data.</text>
</comment>
<protein>
    <submittedName>
        <fullName evidence="1">Uncharacterized protein</fullName>
    </submittedName>
</protein>
<dbReference type="EMBL" id="JBJHQE010000025">
    <property type="protein sequence ID" value="MFK9081946.1"/>
    <property type="molecule type" value="Genomic_DNA"/>
</dbReference>
<sequence>MLKRADERTGDLVVIADQARARGMTCQ</sequence>